<evidence type="ECO:0000256" key="1">
    <source>
        <dbReference type="ARBA" id="ARBA00004651"/>
    </source>
</evidence>
<dbReference type="Proteomes" id="UP000260457">
    <property type="component" value="Chromosome"/>
</dbReference>
<keyword evidence="3 6" id="KW-0812">Transmembrane</keyword>
<feature type="transmembrane region" description="Helical" evidence="6">
    <location>
        <begin position="128"/>
        <end position="146"/>
    </location>
</feature>
<dbReference type="EMBL" id="NUEQ01000014">
    <property type="protein sequence ID" value="PEJ34538.1"/>
    <property type="molecule type" value="Genomic_DNA"/>
</dbReference>
<evidence type="ECO:0000256" key="6">
    <source>
        <dbReference type="RuleBase" id="RU366058"/>
    </source>
</evidence>
<dbReference type="EMBL" id="CP030926">
    <property type="protein sequence ID" value="AXN37824.1"/>
    <property type="molecule type" value="Genomic_DNA"/>
</dbReference>
<reference evidence="9 10" key="1">
    <citation type="submission" date="2017-09" db="EMBL/GenBank/DDBJ databases">
        <title>Large-scale bioinformatics analysis of Bacillus genomes uncovers conserved roles of natural products in bacterial physiology.</title>
        <authorList>
            <consortium name="Agbiome Team Llc"/>
            <person name="Bleich R.M."/>
            <person name="Kirk G.J."/>
            <person name="Santa Maria K.C."/>
            <person name="Allen S.E."/>
            <person name="Farag S."/>
            <person name="Shank E.A."/>
            <person name="Bowers A."/>
        </authorList>
    </citation>
    <scope>NUCLEOTIDE SEQUENCE [LARGE SCALE GENOMIC DNA]</scope>
    <source>
        <strain evidence="9 10">AFS003229</strain>
    </source>
</reference>
<dbReference type="PANTHER" id="PTHR12677:SF59">
    <property type="entry name" value="GOLGI APPARATUS MEMBRANE PROTEIN TVP38-RELATED"/>
    <property type="match status" value="1"/>
</dbReference>
<keyword evidence="4 6" id="KW-1133">Transmembrane helix</keyword>
<name>A0AAX0S541_9BACI</name>
<evidence type="ECO:0000313" key="11">
    <source>
        <dbReference type="Proteomes" id="UP000260457"/>
    </source>
</evidence>
<proteinExistence type="inferred from homology"/>
<evidence type="ECO:0000256" key="2">
    <source>
        <dbReference type="ARBA" id="ARBA00022475"/>
    </source>
</evidence>
<keyword evidence="2 6" id="KW-1003">Cell membrane</keyword>
<reference evidence="8 11" key="2">
    <citation type="submission" date="2018-07" db="EMBL/GenBank/DDBJ databases">
        <title>The molecular basis for the intramolecular migration of carboxyl group in the catabolism of para-hydroxybenzoate via gentisate.</title>
        <authorList>
            <person name="Zhao H."/>
            <person name="Xu Y."/>
            <person name="Lin S."/>
            <person name="Spain J.C."/>
            <person name="Zhou N.-Y."/>
        </authorList>
    </citation>
    <scope>NUCLEOTIDE SEQUENCE [LARGE SCALE GENOMIC DNA]</scope>
    <source>
        <strain evidence="8 11">PHB-7a</strain>
    </source>
</reference>
<evidence type="ECO:0000259" key="7">
    <source>
        <dbReference type="Pfam" id="PF09335"/>
    </source>
</evidence>
<dbReference type="Proteomes" id="UP000220106">
    <property type="component" value="Unassembled WGS sequence"/>
</dbReference>
<dbReference type="RefSeq" id="WP_053347250.1">
    <property type="nucleotide sequence ID" value="NZ_CP030926.1"/>
</dbReference>
<evidence type="ECO:0000313" key="9">
    <source>
        <dbReference type="EMBL" id="PEJ34538.1"/>
    </source>
</evidence>
<dbReference type="PANTHER" id="PTHR12677">
    <property type="entry name" value="GOLGI APPARATUS MEMBRANE PROTEIN TVP38-RELATED"/>
    <property type="match status" value="1"/>
</dbReference>
<dbReference type="GO" id="GO:0005886">
    <property type="term" value="C:plasma membrane"/>
    <property type="evidence" value="ECO:0007669"/>
    <property type="project" value="UniProtKB-SubCell"/>
</dbReference>
<dbReference type="GeneID" id="97411192"/>
<comment type="similarity">
    <text evidence="6">Belongs to the TVP38/TMEM64 family.</text>
</comment>
<keyword evidence="11" id="KW-1185">Reference proteome</keyword>
<comment type="subcellular location">
    <subcellularLocation>
        <location evidence="1 6">Cell membrane</location>
        <topology evidence="1 6">Multi-pass membrane protein</topology>
    </subcellularLocation>
</comment>
<feature type="transmembrane region" description="Helical" evidence="6">
    <location>
        <begin position="33"/>
        <end position="52"/>
    </location>
</feature>
<keyword evidence="5 6" id="KW-0472">Membrane</keyword>
<dbReference type="InterPro" id="IPR032816">
    <property type="entry name" value="VTT_dom"/>
</dbReference>
<feature type="domain" description="VTT" evidence="7">
    <location>
        <begin position="35"/>
        <end position="148"/>
    </location>
</feature>
<dbReference type="AlphaFoldDB" id="A0AAX0S541"/>
<feature type="transmembrane region" description="Helical" evidence="6">
    <location>
        <begin position="153"/>
        <end position="172"/>
    </location>
</feature>
<dbReference type="KEGG" id="pbut:DTO10_04925"/>
<evidence type="ECO:0000256" key="4">
    <source>
        <dbReference type="ARBA" id="ARBA00022989"/>
    </source>
</evidence>
<organism evidence="9 10">
    <name type="scientific">Peribacillus butanolivorans</name>
    <dbReference type="NCBI Taxonomy" id="421767"/>
    <lineage>
        <taxon>Bacteria</taxon>
        <taxon>Bacillati</taxon>
        <taxon>Bacillota</taxon>
        <taxon>Bacilli</taxon>
        <taxon>Bacillales</taxon>
        <taxon>Bacillaceae</taxon>
        <taxon>Peribacillus</taxon>
    </lineage>
</organism>
<dbReference type="InterPro" id="IPR015414">
    <property type="entry name" value="TMEM64"/>
</dbReference>
<dbReference type="Pfam" id="PF09335">
    <property type="entry name" value="VTT_dom"/>
    <property type="match status" value="1"/>
</dbReference>
<feature type="transmembrane region" description="Helical" evidence="6">
    <location>
        <begin position="6"/>
        <end position="26"/>
    </location>
</feature>
<evidence type="ECO:0000256" key="5">
    <source>
        <dbReference type="ARBA" id="ARBA00023136"/>
    </source>
</evidence>
<evidence type="ECO:0000313" key="10">
    <source>
        <dbReference type="Proteomes" id="UP000220106"/>
    </source>
</evidence>
<protein>
    <recommendedName>
        <fullName evidence="6">TVP38/TMEM64 family membrane protein</fullName>
    </recommendedName>
</protein>
<evidence type="ECO:0000313" key="8">
    <source>
        <dbReference type="EMBL" id="AXN37824.1"/>
    </source>
</evidence>
<sequence length="190" mass="21826">MNDKLTLVMSYVQSGSVFAPLIFITFHLLRQFLFIPVIVVCMAGGVLFGAAFGTIYSIIGLTLSSMAFYFVIGKFPKTKDKLLRLKNKLFGNRKLNSRQIAVLRLIPFIHFYLLSLCLLESNKGLKNYFYLSFMTNIPVAFVYTVFGHYIADFSPTLIVIILLSLTLLLYLLREKQTVVPWKEFFRSHDK</sequence>
<feature type="transmembrane region" description="Helical" evidence="6">
    <location>
        <begin position="58"/>
        <end position="76"/>
    </location>
</feature>
<feature type="transmembrane region" description="Helical" evidence="6">
    <location>
        <begin position="97"/>
        <end position="116"/>
    </location>
</feature>
<accession>A0AAX0S541</accession>
<gene>
    <name evidence="9" type="ORF">CN689_10455</name>
    <name evidence="8" type="ORF">DTO10_04925</name>
</gene>
<evidence type="ECO:0000256" key="3">
    <source>
        <dbReference type="ARBA" id="ARBA00022692"/>
    </source>
</evidence>